<evidence type="ECO:0000256" key="1">
    <source>
        <dbReference type="SAM" id="MobiDB-lite"/>
    </source>
</evidence>
<evidence type="ECO:0000313" key="2">
    <source>
        <dbReference type="EMBL" id="WOL14271.1"/>
    </source>
</evidence>
<proteinExistence type="predicted"/>
<dbReference type="PANTHER" id="PTHR33240:SF15">
    <property type="entry name" value="GAG-PRO-LIKE PROTEIN"/>
    <property type="match status" value="1"/>
</dbReference>
<protein>
    <submittedName>
        <fullName evidence="2">Uncharacterized protein</fullName>
    </submittedName>
</protein>
<organism evidence="2 3">
    <name type="scientific">Canna indica</name>
    <name type="common">Indian-shot</name>
    <dbReference type="NCBI Taxonomy" id="4628"/>
    <lineage>
        <taxon>Eukaryota</taxon>
        <taxon>Viridiplantae</taxon>
        <taxon>Streptophyta</taxon>
        <taxon>Embryophyta</taxon>
        <taxon>Tracheophyta</taxon>
        <taxon>Spermatophyta</taxon>
        <taxon>Magnoliopsida</taxon>
        <taxon>Liliopsida</taxon>
        <taxon>Zingiberales</taxon>
        <taxon>Cannaceae</taxon>
        <taxon>Canna</taxon>
    </lineage>
</organism>
<dbReference type="Proteomes" id="UP001327560">
    <property type="component" value="Chromosome 7"/>
</dbReference>
<feature type="compositionally biased region" description="Basic and acidic residues" evidence="1">
    <location>
        <begin position="136"/>
        <end position="154"/>
    </location>
</feature>
<dbReference type="AlphaFoldDB" id="A0AAQ3QIU7"/>
<sequence>MRRIKWTRNRRRTKISCFRRIVVVTGLCMDDLIDGSCNRMKIAELNERDWNYMAGFDCASDSSNGMKPRSLHFTPSTKNNVQSPTRKDITDGVLEKCVKKYARSTQFHDTYGHTTEDRVVLGDQLENLVRVGHLDKYIHRQRERGRSRSRDPQRRSQTPPNPHSGHRENNRADCLGDELRGVINYIADGFVRDGELSSARTRSLRAIMAVDGATRPHRPIPKTPMTSFYEYDFQGIDQNLHDPIVIFVIAGNFIIKKVLVDQGSSANILFYSTFEKMQLIEASLTQCKEDLVSFSGDRIDIRGTIWLRMIFNSWPKAKTIDVQYLFINHMILGQPFLNNQRAVVSTPHLALKFLISKTKVGVLHANQKEARWCYNEWLKPRIAESWKEPNGPQALSTAEGKLSAKVFEPNLGWDMRKQLRLKP</sequence>
<dbReference type="CDD" id="cd00303">
    <property type="entry name" value="retropepsin_like"/>
    <property type="match status" value="1"/>
</dbReference>
<dbReference type="EMBL" id="CP136896">
    <property type="protein sequence ID" value="WOL14271.1"/>
    <property type="molecule type" value="Genomic_DNA"/>
</dbReference>
<reference evidence="2 3" key="1">
    <citation type="submission" date="2023-10" db="EMBL/GenBank/DDBJ databases">
        <title>Chromosome-scale genome assembly provides insights into flower coloration mechanisms of Canna indica.</title>
        <authorList>
            <person name="Li C."/>
        </authorList>
    </citation>
    <scope>NUCLEOTIDE SEQUENCE [LARGE SCALE GENOMIC DNA]</scope>
    <source>
        <tissue evidence="2">Flower</tissue>
    </source>
</reference>
<name>A0AAQ3QIU7_9LILI</name>
<evidence type="ECO:0000313" key="3">
    <source>
        <dbReference type="Proteomes" id="UP001327560"/>
    </source>
</evidence>
<keyword evidence="3" id="KW-1185">Reference proteome</keyword>
<dbReference type="PANTHER" id="PTHR33240">
    <property type="entry name" value="OS08G0508500 PROTEIN"/>
    <property type="match status" value="1"/>
</dbReference>
<accession>A0AAQ3QIU7</accession>
<gene>
    <name evidence="2" type="ORF">Cni_G23051</name>
</gene>
<feature type="region of interest" description="Disordered" evidence="1">
    <location>
        <begin position="136"/>
        <end position="172"/>
    </location>
</feature>